<keyword evidence="7 8" id="KW-0472">Membrane</keyword>
<dbReference type="PANTHER" id="PTHR30151">
    <property type="entry name" value="ALKANE SULFONATE ABC TRANSPORTER-RELATED, MEMBRANE SUBUNIT"/>
    <property type="match status" value="1"/>
</dbReference>
<keyword evidence="2 8" id="KW-0813">Transport</keyword>
<organism evidence="10 11">
    <name type="scientific">Listeria fleischmannii 1991</name>
    <dbReference type="NCBI Taxonomy" id="1430899"/>
    <lineage>
        <taxon>Bacteria</taxon>
        <taxon>Bacillati</taxon>
        <taxon>Bacillota</taxon>
        <taxon>Bacilli</taxon>
        <taxon>Bacillales</taxon>
        <taxon>Listeriaceae</taxon>
        <taxon>Listeria</taxon>
    </lineage>
</organism>
<accession>A0A0J8J4F5</accession>
<dbReference type="Pfam" id="PF00528">
    <property type="entry name" value="BPD_transp_1"/>
    <property type="match status" value="1"/>
</dbReference>
<dbReference type="Gene3D" id="1.10.3720.10">
    <property type="entry name" value="MetI-like"/>
    <property type="match status" value="1"/>
</dbReference>
<dbReference type="PANTHER" id="PTHR30151:SF38">
    <property type="entry name" value="ALIPHATIC SULFONATES TRANSPORT PERMEASE PROTEIN SSUC-RELATED"/>
    <property type="match status" value="1"/>
</dbReference>
<dbReference type="GO" id="GO:0055085">
    <property type="term" value="P:transmembrane transport"/>
    <property type="evidence" value="ECO:0007669"/>
    <property type="project" value="InterPro"/>
</dbReference>
<evidence type="ECO:0000256" key="3">
    <source>
        <dbReference type="ARBA" id="ARBA00022475"/>
    </source>
</evidence>
<dbReference type="AlphaFoldDB" id="A0A0J8J4F5"/>
<dbReference type="CDD" id="cd06261">
    <property type="entry name" value="TM_PBP2"/>
    <property type="match status" value="1"/>
</dbReference>
<dbReference type="Proteomes" id="UP000052258">
    <property type="component" value="Unassembled WGS sequence"/>
</dbReference>
<feature type="domain" description="ABC transmembrane type-1" evidence="9">
    <location>
        <begin position="52"/>
        <end position="236"/>
    </location>
</feature>
<dbReference type="PROSITE" id="PS50928">
    <property type="entry name" value="ABC_TM1"/>
    <property type="match status" value="1"/>
</dbReference>
<feature type="transmembrane region" description="Helical" evidence="8">
    <location>
        <begin position="7"/>
        <end position="26"/>
    </location>
</feature>
<evidence type="ECO:0000256" key="4">
    <source>
        <dbReference type="ARBA" id="ARBA00022692"/>
    </source>
</evidence>
<keyword evidence="5 8" id="KW-1133">Transmembrane helix</keyword>
<dbReference type="RefSeq" id="WP_007475871.1">
    <property type="nucleotide sequence ID" value="NZ_KQ130616.1"/>
</dbReference>
<evidence type="ECO:0000256" key="7">
    <source>
        <dbReference type="ARBA" id="ARBA00023136"/>
    </source>
</evidence>
<gene>
    <name evidence="10" type="ORF">X560_1742</name>
</gene>
<feature type="transmembrane region" description="Helical" evidence="8">
    <location>
        <begin position="162"/>
        <end position="188"/>
    </location>
</feature>
<feature type="transmembrane region" description="Helical" evidence="8">
    <location>
        <begin position="118"/>
        <end position="137"/>
    </location>
</feature>
<dbReference type="InterPro" id="IPR035906">
    <property type="entry name" value="MetI-like_sf"/>
</dbReference>
<keyword evidence="4 8" id="KW-0812">Transmembrane</keyword>
<evidence type="ECO:0000256" key="5">
    <source>
        <dbReference type="ARBA" id="ARBA00022989"/>
    </source>
</evidence>
<feature type="transmembrane region" description="Helical" evidence="8">
    <location>
        <begin position="56"/>
        <end position="78"/>
    </location>
</feature>
<protein>
    <submittedName>
        <fullName evidence="10">Aliphatic sulfonate ABC transporter</fullName>
    </submittedName>
</protein>
<comment type="caution">
    <text evidence="10">The sequence shown here is derived from an EMBL/GenBank/DDBJ whole genome shotgun (WGS) entry which is preliminary data.</text>
</comment>
<feature type="transmembrane region" description="Helical" evidence="8">
    <location>
        <begin position="90"/>
        <end position="112"/>
    </location>
</feature>
<name>A0A0J8J4F5_9LIST</name>
<evidence type="ECO:0000313" key="10">
    <source>
        <dbReference type="EMBL" id="KMT59201.1"/>
    </source>
</evidence>
<feature type="transmembrane region" description="Helical" evidence="8">
    <location>
        <begin position="208"/>
        <end position="229"/>
    </location>
</feature>
<sequence>MKEKIANTFIGLLGILVIWELLFLFVNSPVIPAPIPTCITFFEKIPELLPHTFASLYRISIAIFISLLIGIPLGIFIGVNPYADKWLSPILYYIYPIPKVAFLPVFMLLYGLLDTSKIMLVIWIIIFQIILSARDGVKQIDPSYHKMMSSFQATAFMRFKHLLLPAIFPQMISGLRIAIGISLASLFFAENYATTSGLGFYIMNAWSVIDYTDMFCGILALAFLGFFLFKLTDLIGKRLIK</sequence>
<evidence type="ECO:0000259" key="9">
    <source>
        <dbReference type="PROSITE" id="PS50928"/>
    </source>
</evidence>
<dbReference type="EMBL" id="AZHO01000021">
    <property type="protein sequence ID" value="KMT59201.1"/>
    <property type="molecule type" value="Genomic_DNA"/>
</dbReference>
<evidence type="ECO:0000256" key="1">
    <source>
        <dbReference type="ARBA" id="ARBA00004651"/>
    </source>
</evidence>
<proteinExistence type="inferred from homology"/>
<dbReference type="GO" id="GO:0005886">
    <property type="term" value="C:plasma membrane"/>
    <property type="evidence" value="ECO:0007669"/>
    <property type="project" value="UniProtKB-SubCell"/>
</dbReference>
<evidence type="ECO:0000256" key="2">
    <source>
        <dbReference type="ARBA" id="ARBA00022448"/>
    </source>
</evidence>
<keyword evidence="6" id="KW-0346">Stress response</keyword>
<dbReference type="SUPFAM" id="SSF161098">
    <property type="entry name" value="MetI-like"/>
    <property type="match status" value="1"/>
</dbReference>
<dbReference type="OrthoDB" id="9804353at2"/>
<reference evidence="10 11" key="1">
    <citation type="journal article" date="2015" name="Genome Biol. Evol.">
        <title>Comparative Genomics of Listeria Sensu Lato: Genus-Wide Differences in Evolutionary Dynamics and the Progressive Gain of Complex, Potentially Pathogenicity-Related Traits through Lateral Gene Transfer.</title>
        <authorList>
            <person name="Chiara M."/>
            <person name="Caruso M."/>
            <person name="D'Erchia A.M."/>
            <person name="Manzari C."/>
            <person name="Fraccalvieri R."/>
            <person name="Goffredo E."/>
            <person name="Latorre L."/>
            <person name="Miccolupo A."/>
            <person name="Padalino I."/>
            <person name="Santagada G."/>
            <person name="Chiocco D."/>
            <person name="Pesole G."/>
            <person name="Horner D.S."/>
            <person name="Parisi A."/>
        </authorList>
    </citation>
    <scope>NUCLEOTIDE SEQUENCE [LARGE SCALE GENOMIC DNA]</scope>
    <source>
        <strain evidence="10 11">1991</strain>
    </source>
</reference>
<evidence type="ECO:0000313" key="11">
    <source>
        <dbReference type="Proteomes" id="UP000052258"/>
    </source>
</evidence>
<keyword evidence="11" id="KW-1185">Reference proteome</keyword>
<keyword evidence="3" id="KW-1003">Cell membrane</keyword>
<dbReference type="PATRIC" id="fig|1430899.3.peg.1779"/>
<dbReference type="InterPro" id="IPR000515">
    <property type="entry name" value="MetI-like"/>
</dbReference>
<evidence type="ECO:0000256" key="6">
    <source>
        <dbReference type="ARBA" id="ARBA00023016"/>
    </source>
</evidence>
<comment type="subcellular location">
    <subcellularLocation>
        <location evidence="1 8">Cell membrane</location>
        <topology evidence="1 8">Multi-pass membrane protein</topology>
    </subcellularLocation>
</comment>
<comment type="similarity">
    <text evidence="8">Belongs to the binding-protein-dependent transport system permease family.</text>
</comment>
<evidence type="ECO:0000256" key="8">
    <source>
        <dbReference type="RuleBase" id="RU363032"/>
    </source>
</evidence>